<dbReference type="EMBL" id="JAWCUI010000035">
    <property type="protein sequence ID" value="KAL1893990.1"/>
    <property type="molecule type" value="Genomic_DNA"/>
</dbReference>
<evidence type="ECO:0000313" key="2">
    <source>
        <dbReference type="EMBL" id="KAL1893990.1"/>
    </source>
</evidence>
<name>A0ABR3Z110_9PEZI</name>
<accession>A0ABR3Z110</accession>
<dbReference type="PANTHER" id="PTHR40265:SF1">
    <property type="entry name" value="GLYOXALASE-LIKE DOMAIN-CONTAINING PROTEIN"/>
    <property type="match status" value="1"/>
</dbReference>
<keyword evidence="3" id="KW-1185">Reference proteome</keyword>
<dbReference type="Proteomes" id="UP001583186">
    <property type="component" value="Unassembled WGS sequence"/>
</dbReference>
<comment type="caution">
    <text evidence="2">The sequence shown here is derived from an EMBL/GenBank/DDBJ whole genome shotgun (WGS) entry which is preliminary data.</text>
</comment>
<dbReference type="Pfam" id="PF13468">
    <property type="entry name" value="Glyoxalase_3"/>
    <property type="match status" value="1"/>
</dbReference>
<dbReference type="InterPro" id="IPR029068">
    <property type="entry name" value="Glyas_Bleomycin-R_OHBP_Dase"/>
</dbReference>
<feature type="domain" description="Glyoxalase-like" evidence="1">
    <location>
        <begin position="5"/>
        <end position="200"/>
    </location>
</feature>
<evidence type="ECO:0000259" key="1">
    <source>
        <dbReference type="Pfam" id="PF13468"/>
    </source>
</evidence>
<protein>
    <recommendedName>
        <fullName evidence="1">Glyoxalase-like domain-containing protein</fullName>
    </recommendedName>
</protein>
<reference evidence="2 3" key="1">
    <citation type="journal article" date="2024" name="IMA Fungus">
        <title>IMA Genome - F19 : A genome assembly and annotation guide to empower mycologists, including annotated draft genome sequences of Ceratocystis pirilliformis, Diaporthe australafricana, Fusarium ophioides, Paecilomyces lecythidis, and Sporothrix stenoceras.</title>
        <authorList>
            <person name="Aylward J."/>
            <person name="Wilson A.M."/>
            <person name="Visagie C.M."/>
            <person name="Spraker J."/>
            <person name="Barnes I."/>
            <person name="Buitendag C."/>
            <person name="Ceriani C."/>
            <person name="Del Mar Angel L."/>
            <person name="du Plessis D."/>
            <person name="Fuchs T."/>
            <person name="Gasser K."/>
            <person name="Kramer D."/>
            <person name="Li W."/>
            <person name="Munsamy K."/>
            <person name="Piso A."/>
            <person name="Price J.L."/>
            <person name="Sonnekus B."/>
            <person name="Thomas C."/>
            <person name="van der Nest A."/>
            <person name="van Dijk A."/>
            <person name="van Heerden A."/>
            <person name="van Vuuren N."/>
            <person name="Yilmaz N."/>
            <person name="Duong T.A."/>
            <person name="van der Merwe N.A."/>
            <person name="Wingfield M.J."/>
            <person name="Wingfield B.D."/>
        </authorList>
    </citation>
    <scope>NUCLEOTIDE SEQUENCE [LARGE SCALE GENOMIC DNA]</scope>
    <source>
        <strain evidence="2 3">CMW 5346</strain>
    </source>
</reference>
<organism evidence="2 3">
    <name type="scientific">Sporothrix stenoceras</name>
    <dbReference type="NCBI Taxonomy" id="5173"/>
    <lineage>
        <taxon>Eukaryota</taxon>
        <taxon>Fungi</taxon>
        <taxon>Dikarya</taxon>
        <taxon>Ascomycota</taxon>
        <taxon>Pezizomycotina</taxon>
        <taxon>Sordariomycetes</taxon>
        <taxon>Sordariomycetidae</taxon>
        <taxon>Ophiostomatales</taxon>
        <taxon>Ophiostomataceae</taxon>
        <taxon>Sporothrix</taxon>
    </lineage>
</organism>
<proteinExistence type="predicted"/>
<evidence type="ECO:0000313" key="3">
    <source>
        <dbReference type="Proteomes" id="UP001583186"/>
    </source>
</evidence>
<sequence>MAPKLDHIVLLVPHSVLTSLPSWLTGALIVIPGGQHAGGVTENQLVLFQDGVYLEIIAFVGGHGSDEEDERKRRAHRWGAQPEGHWIDWAISLDAPTQAENDAEFAETQAQVADSGSGLGYQDLVDGGRTTPDGVVLKWATASPVALTNNKPVHGGLLPFWCIDRTDRKLRVPYATHPEQAHHPSGAVGVACVTLHIADAVVVDLLRKAYDVLFTRSGGDKSKDEWEVAVPETASDGRTPKLSIVHVQEDKRTESGVNSWIELALFTTGPAQLIGGHIVDGWRIDIRLVPV</sequence>
<dbReference type="PANTHER" id="PTHR40265">
    <property type="entry name" value="BLL2707 PROTEIN"/>
    <property type="match status" value="1"/>
</dbReference>
<gene>
    <name evidence="2" type="ORF">Sste5346_006132</name>
</gene>
<dbReference type="InterPro" id="IPR025870">
    <property type="entry name" value="Glyoxalase-like_dom"/>
</dbReference>
<dbReference type="Gene3D" id="3.10.180.10">
    <property type="entry name" value="2,3-Dihydroxybiphenyl 1,2-Dioxygenase, domain 1"/>
    <property type="match status" value="1"/>
</dbReference>